<dbReference type="Proteomes" id="UP001551482">
    <property type="component" value="Unassembled WGS sequence"/>
</dbReference>
<name>A0ABV3DFG8_9ACTN</name>
<comment type="caution">
    <text evidence="3">The sequence shown here is derived from an EMBL/GenBank/DDBJ whole genome shotgun (WGS) entry which is preliminary data.</text>
</comment>
<proteinExistence type="predicted"/>
<accession>A0ABV3DFG8</accession>
<feature type="region of interest" description="Disordered" evidence="1">
    <location>
        <begin position="1"/>
        <end position="32"/>
    </location>
</feature>
<feature type="compositionally biased region" description="Basic and acidic residues" evidence="1">
    <location>
        <begin position="8"/>
        <end position="20"/>
    </location>
</feature>
<evidence type="ECO:0000313" key="3">
    <source>
        <dbReference type="EMBL" id="MEU8134157.1"/>
    </source>
</evidence>
<dbReference type="Pfam" id="PF12277">
    <property type="entry name" value="DUF3618"/>
    <property type="match status" value="1"/>
</dbReference>
<dbReference type="RefSeq" id="WP_358352577.1">
    <property type="nucleotide sequence ID" value="NZ_JBEZFP010000022.1"/>
</dbReference>
<keyword evidence="2" id="KW-1133">Transmembrane helix</keyword>
<sequence>MGENGHGGPERSAADLERAGRAALGRQVTVQAEKTRVEPVNGSAGAEVNAAPRSPQEIEADIERARTNLAATLDELVDRVKPANVARRTSEKVRAQFVDSDTGAPRMERIAPIAGGVVGLVVLVALLKRRGGGKKKK</sequence>
<dbReference type="EMBL" id="JBEZFP010000022">
    <property type="protein sequence ID" value="MEU8134157.1"/>
    <property type="molecule type" value="Genomic_DNA"/>
</dbReference>
<keyword evidence="2" id="KW-0472">Membrane</keyword>
<protein>
    <submittedName>
        <fullName evidence="3">DUF3618 domain-containing protein</fullName>
    </submittedName>
</protein>
<dbReference type="InterPro" id="IPR022062">
    <property type="entry name" value="DUF3618"/>
</dbReference>
<gene>
    <name evidence="3" type="ORF">AB0C36_11665</name>
</gene>
<evidence type="ECO:0000313" key="4">
    <source>
        <dbReference type="Proteomes" id="UP001551482"/>
    </source>
</evidence>
<evidence type="ECO:0000256" key="1">
    <source>
        <dbReference type="SAM" id="MobiDB-lite"/>
    </source>
</evidence>
<feature type="transmembrane region" description="Helical" evidence="2">
    <location>
        <begin position="110"/>
        <end position="127"/>
    </location>
</feature>
<keyword evidence="2" id="KW-0812">Transmembrane</keyword>
<reference evidence="3 4" key="1">
    <citation type="submission" date="2024-06" db="EMBL/GenBank/DDBJ databases">
        <title>The Natural Products Discovery Center: Release of the First 8490 Sequenced Strains for Exploring Actinobacteria Biosynthetic Diversity.</title>
        <authorList>
            <person name="Kalkreuter E."/>
            <person name="Kautsar S.A."/>
            <person name="Yang D."/>
            <person name="Bader C.D."/>
            <person name="Teijaro C.N."/>
            <person name="Fluegel L."/>
            <person name="Davis C.M."/>
            <person name="Simpson J.R."/>
            <person name="Lauterbach L."/>
            <person name="Steele A.D."/>
            <person name="Gui C."/>
            <person name="Meng S."/>
            <person name="Li G."/>
            <person name="Viehrig K."/>
            <person name="Ye F."/>
            <person name="Su P."/>
            <person name="Kiefer A.F."/>
            <person name="Nichols A."/>
            <person name="Cepeda A.J."/>
            <person name="Yan W."/>
            <person name="Fan B."/>
            <person name="Jiang Y."/>
            <person name="Adhikari A."/>
            <person name="Zheng C.-J."/>
            <person name="Schuster L."/>
            <person name="Cowan T.M."/>
            <person name="Smanski M.J."/>
            <person name="Chevrette M.G."/>
            <person name="De Carvalho L.P.S."/>
            <person name="Shen B."/>
        </authorList>
    </citation>
    <scope>NUCLEOTIDE SEQUENCE [LARGE SCALE GENOMIC DNA]</scope>
    <source>
        <strain evidence="3 4">NPDC048946</strain>
    </source>
</reference>
<keyword evidence="4" id="KW-1185">Reference proteome</keyword>
<evidence type="ECO:0000256" key="2">
    <source>
        <dbReference type="SAM" id="Phobius"/>
    </source>
</evidence>
<organism evidence="3 4">
    <name type="scientific">Streptodolium elevatio</name>
    <dbReference type="NCBI Taxonomy" id="3157996"/>
    <lineage>
        <taxon>Bacteria</taxon>
        <taxon>Bacillati</taxon>
        <taxon>Actinomycetota</taxon>
        <taxon>Actinomycetes</taxon>
        <taxon>Kitasatosporales</taxon>
        <taxon>Streptomycetaceae</taxon>
        <taxon>Streptodolium</taxon>
    </lineage>
</organism>